<proteinExistence type="predicted"/>
<keyword evidence="2" id="KW-1185">Reference proteome</keyword>
<dbReference type="RefSeq" id="WP_377928125.1">
    <property type="nucleotide sequence ID" value="NZ_JBHUEM010000014.1"/>
</dbReference>
<protein>
    <submittedName>
        <fullName evidence="1">Uncharacterized protein</fullName>
    </submittedName>
</protein>
<dbReference type="Proteomes" id="UP001597214">
    <property type="component" value="Unassembled WGS sequence"/>
</dbReference>
<name>A0ABW4LPD0_9BACI</name>
<accession>A0ABW4LPD0</accession>
<organism evidence="1 2">
    <name type="scientific">Bacillus salitolerans</name>
    <dbReference type="NCBI Taxonomy" id="1437434"/>
    <lineage>
        <taxon>Bacteria</taxon>
        <taxon>Bacillati</taxon>
        <taxon>Bacillota</taxon>
        <taxon>Bacilli</taxon>
        <taxon>Bacillales</taxon>
        <taxon>Bacillaceae</taxon>
        <taxon>Bacillus</taxon>
    </lineage>
</organism>
<comment type="caution">
    <text evidence="1">The sequence shown here is derived from an EMBL/GenBank/DDBJ whole genome shotgun (WGS) entry which is preliminary data.</text>
</comment>
<evidence type="ECO:0000313" key="1">
    <source>
        <dbReference type="EMBL" id="MFD1736936.1"/>
    </source>
</evidence>
<gene>
    <name evidence="1" type="ORF">ACFSCX_10215</name>
</gene>
<reference evidence="2" key="1">
    <citation type="journal article" date="2019" name="Int. J. Syst. Evol. Microbiol.">
        <title>The Global Catalogue of Microorganisms (GCM) 10K type strain sequencing project: providing services to taxonomists for standard genome sequencing and annotation.</title>
        <authorList>
            <consortium name="The Broad Institute Genomics Platform"/>
            <consortium name="The Broad Institute Genome Sequencing Center for Infectious Disease"/>
            <person name="Wu L."/>
            <person name="Ma J."/>
        </authorList>
    </citation>
    <scope>NUCLEOTIDE SEQUENCE [LARGE SCALE GENOMIC DNA]</scope>
    <source>
        <strain evidence="2">CCUG 49339</strain>
    </source>
</reference>
<sequence length="52" mass="5650">MKRMKKILILIIMIGLIGVGKSNIVKADDELPGPKGILPIDLTVEVDVQLLP</sequence>
<dbReference type="EMBL" id="JBHUEM010000014">
    <property type="protein sequence ID" value="MFD1736936.1"/>
    <property type="molecule type" value="Genomic_DNA"/>
</dbReference>
<evidence type="ECO:0000313" key="2">
    <source>
        <dbReference type="Proteomes" id="UP001597214"/>
    </source>
</evidence>